<dbReference type="GO" id="GO:0000156">
    <property type="term" value="F:phosphorelay response regulator activity"/>
    <property type="evidence" value="ECO:0007669"/>
    <property type="project" value="TreeGrafter"/>
</dbReference>
<evidence type="ECO:0000256" key="8">
    <source>
        <dbReference type="PROSITE-ProRule" id="PRU00169"/>
    </source>
</evidence>
<evidence type="ECO:0000259" key="10">
    <source>
        <dbReference type="PROSITE" id="PS50110"/>
    </source>
</evidence>
<accession>A0A6C1B456</accession>
<dbReference type="InterPro" id="IPR011006">
    <property type="entry name" value="CheY-like_superfamily"/>
</dbReference>
<dbReference type="Gene3D" id="3.40.50.2300">
    <property type="match status" value="1"/>
</dbReference>
<dbReference type="Gene3D" id="1.10.10.10">
    <property type="entry name" value="Winged helix-like DNA-binding domain superfamily/Winged helix DNA-binding domain"/>
    <property type="match status" value="1"/>
</dbReference>
<dbReference type="InterPro" id="IPR001867">
    <property type="entry name" value="OmpR/PhoB-type_DNA-bd"/>
</dbReference>
<dbReference type="EMBL" id="CP048836">
    <property type="protein sequence ID" value="QID18461.1"/>
    <property type="molecule type" value="Genomic_DNA"/>
</dbReference>
<comment type="subcellular location">
    <subcellularLocation>
        <location evidence="1">Cytoplasm</location>
    </subcellularLocation>
</comment>
<keyword evidence="2" id="KW-0963">Cytoplasm</keyword>
<keyword evidence="5" id="KW-0805">Transcription regulation</keyword>
<dbReference type="SUPFAM" id="SSF52172">
    <property type="entry name" value="CheY-like"/>
    <property type="match status" value="1"/>
</dbReference>
<dbReference type="KEGG" id="azq:G3580_12960"/>
<dbReference type="SMART" id="SM00862">
    <property type="entry name" value="Trans_reg_C"/>
    <property type="match status" value="1"/>
</dbReference>
<keyword evidence="7" id="KW-0804">Transcription</keyword>
<dbReference type="GO" id="GO:0032993">
    <property type="term" value="C:protein-DNA complex"/>
    <property type="evidence" value="ECO:0007669"/>
    <property type="project" value="TreeGrafter"/>
</dbReference>
<protein>
    <submittedName>
        <fullName evidence="12">Response regulator</fullName>
    </submittedName>
</protein>
<dbReference type="Pfam" id="PF00072">
    <property type="entry name" value="Response_reg"/>
    <property type="match status" value="1"/>
</dbReference>
<dbReference type="PROSITE" id="PS50110">
    <property type="entry name" value="RESPONSE_REGULATORY"/>
    <property type="match status" value="1"/>
</dbReference>
<dbReference type="Gene3D" id="6.10.250.690">
    <property type="match status" value="1"/>
</dbReference>
<evidence type="ECO:0000256" key="7">
    <source>
        <dbReference type="ARBA" id="ARBA00023163"/>
    </source>
</evidence>
<dbReference type="InterPro" id="IPR039420">
    <property type="entry name" value="WalR-like"/>
</dbReference>
<dbReference type="FunFam" id="1.10.10.10:FF:000005">
    <property type="entry name" value="Two-component system response regulator"/>
    <property type="match status" value="1"/>
</dbReference>
<dbReference type="PANTHER" id="PTHR48111">
    <property type="entry name" value="REGULATOR OF RPOS"/>
    <property type="match status" value="1"/>
</dbReference>
<dbReference type="Proteomes" id="UP000501991">
    <property type="component" value="Chromosome"/>
</dbReference>
<sequence length="221" mass="24022">MRLLIVEDDPLLGDGLCAGLREAGFVVDWVRDGPAAEAALAGGGFAAVVLDLGLPRLDGREVLARRRAAADVTPVLVLTARDQVRDKVEALNLGADDYLVKPFDLDELTARLRALLRRAGGQARDILQAGEVALDPAARSVTRGGVPVTLTGREFDVLELLMRQRGRVVTRRQIEDQLYSWGDEVESNVLEVHIHHLRKKLGSGFIRTVRGVGYTLGEGDT</sequence>
<reference evidence="12 13" key="1">
    <citation type="submission" date="2020-02" db="EMBL/GenBank/DDBJ databases">
        <title>Nitrogenibacter mangrovi gen. nov., sp. nov. isolated from mangrove sediment, a denitrifying betaproteobacterium.</title>
        <authorList>
            <person name="Liao H."/>
            <person name="Tian Y."/>
        </authorList>
    </citation>
    <scope>NUCLEOTIDE SEQUENCE [LARGE SCALE GENOMIC DNA]</scope>
    <source>
        <strain evidence="12 13">M9-3-2</strain>
    </source>
</reference>
<dbReference type="Pfam" id="PF00486">
    <property type="entry name" value="Trans_reg_C"/>
    <property type="match status" value="1"/>
</dbReference>
<evidence type="ECO:0000259" key="11">
    <source>
        <dbReference type="PROSITE" id="PS51755"/>
    </source>
</evidence>
<feature type="domain" description="OmpR/PhoB-type" evidence="11">
    <location>
        <begin position="124"/>
        <end position="218"/>
    </location>
</feature>
<keyword evidence="3 8" id="KW-0597">Phosphoprotein</keyword>
<evidence type="ECO:0000313" key="12">
    <source>
        <dbReference type="EMBL" id="QID18461.1"/>
    </source>
</evidence>
<dbReference type="InterPro" id="IPR036388">
    <property type="entry name" value="WH-like_DNA-bd_sf"/>
</dbReference>
<dbReference type="InterPro" id="IPR001789">
    <property type="entry name" value="Sig_transdc_resp-reg_receiver"/>
</dbReference>
<evidence type="ECO:0000256" key="1">
    <source>
        <dbReference type="ARBA" id="ARBA00004496"/>
    </source>
</evidence>
<dbReference type="CDD" id="cd00383">
    <property type="entry name" value="trans_reg_C"/>
    <property type="match status" value="1"/>
</dbReference>
<evidence type="ECO:0000256" key="9">
    <source>
        <dbReference type="PROSITE-ProRule" id="PRU01091"/>
    </source>
</evidence>
<feature type="domain" description="Response regulatory" evidence="10">
    <location>
        <begin position="2"/>
        <end position="116"/>
    </location>
</feature>
<evidence type="ECO:0000256" key="3">
    <source>
        <dbReference type="ARBA" id="ARBA00022553"/>
    </source>
</evidence>
<evidence type="ECO:0000256" key="6">
    <source>
        <dbReference type="ARBA" id="ARBA00023125"/>
    </source>
</evidence>
<dbReference type="AlphaFoldDB" id="A0A6C1B456"/>
<organism evidence="12 13">
    <name type="scientific">Nitrogeniibacter mangrovi</name>
    <dbReference type="NCBI Taxonomy" id="2016596"/>
    <lineage>
        <taxon>Bacteria</taxon>
        <taxon>Pseudomonadati</taxon>
        <taxon>Pseudomonadota</taxon>
        <taxon>Betaproteobacteria</taxon>
        <taxon>Rhodocyclales</taxon>
        <taxon>Zoogloeaceae</taxon>
        <taxon>Nitrogeniibacter</taxon>
    </lineage>
</organism>
<dbReference type="GO" id="GO:0005829">
    <property type="term" value="C:cytosol"/>
    <property type="evidence" value="ECO:0007669"/>
    <property type="project" value="TreeGrafter"/>
</dbReference>
<evidence type="ECO:0000256" key="4">
    <source>
        <dbReference type="ARBA" id="ARBA00023012"/>
    </source>
</evidence>
<dbReference type="SMART" id="SM00448">
    <property type="entry name" value="REC"/>
    <property type="match status" value="1"/>
</dbReference>
<gene>
    <name evidence="12" type="ORF">G3580_12960</name>
</gene>
<dbReference type="PROSITE" id="PS51755">
    <property type="entry name" value="OMPR_PHOB"/>
    <property type="match status" value="1"/>
</dbReference>
<dbReference type="PANTHER" id="PTHR48111:SF35">
    <property type="entry name" value="TRANSCRIPTIONAL REGULATORY PROTEIN QSEB"/>
    <property type="match status" value="1"/>
</dbReference>
<feature type="modified residue" description="4-aspartylphosphate" evidence="8">
    <location>
        <position position="51"/>
    </location>
</feature>
<evidence type="ECO:0000313" key="13">
    <source>
        <dbReference type="Proteomes" id="UP000501991"/>
    </source>
</evidence>
<keyword evidence="6 9" id="KW-0238">DNA-binding</keyword>
<evidence type="ECO:0000256" key="2">
    <source>
        <dbReference type="ARBA" id="ARBA00022490"/>
    </source>
</evidence>
<evidence type="ECO:0000256" key="5">
    <source>
        <dbReference type="ARBA" id="ARBA00023015"/>
    </source>
</evidence>
<keyword evidence="4" id="KW-0902">Two-component regulatory system</keyword>
<name>A0A6C1B456_9RHOO</name>
<feature type="DNA-binding region" description="OmpR/PhoB-type" evidence="9">
    <location>
        <begin position="124"/>
        <end position="218"/>
    </location>
</feature>
<keyword evidence="13" id="KW-1185">Reference proteome</keyword>
<dbReference type="GO" id="GO:0006355">
    <property type="term" value="P:regulation of DNA-templated transcription"/>
    <property type="evidence" value="ECO:0007669"/>
    <property type="project" value="InterPro"/>
</dbReference>
<proteinExistence type="predicted"/>
<dbReference type="GO" id="GO:0000976">
    <property type="term" value="F:transcription cis-regulatory region binding"/>
    <property type="evidence" value="ECO:0007669"/>
    <property type="project" value="TreeGrafter"/>
</dbReference>
<dbReference type="RefSeq" id="WP_173766137.1">
    <property type="nucleotide sequence ID" value="NZ_CP048836.1"/>
</dbReference>